<dbReference type="RefSeq" id="WP_245852545.1">
    <property type="nucleotide sequence ID" value="NZ_OBQI01000002.1"/>
</dbReference>
<proteinExistence type="predicted"/>
<dbReference type="Pfam" id="PF12028">
    <property type="entry name" value="DUF3515"/>
    <property type="match status" value="1"/>
</dbReference>
<evidence type="ECO:0000313" key="1">
    <source>
        <dbReference type="EMBL" id="SOC48658.1"/>
    </source>
</evidence>
<dbReference type="Proteomes" id="UP000219435">
    <property type="component" value="Unassembled WGS sequence"/>
</dbReference>
<name>A0A285V501_9ACTN</name>
<sequence length="173" mass="18027">MPVVVALVILANVLANDAGDDNGVAGPAEIDGTAAPQRADLPPLPVTVPPAPPEAVEPCEAVMRSLPLELAGEQSRPVDSDSPFVYAWGEPPVVLVCGVDRPTGWTVGASAIQINGVQWYVDTSDPASTVWTTVDRPVYVEVRLPSGVDSAPVTALTVELGQALPYREPDPGE</sequence>
<organism evidence="1 2">
    <name type="scientific">Blastococcus aggregatus</name>
    <dbReference type="NCBI Taxonomy" id="38502"/>
    <lineage>
        <taxon>Bacteria</taxon>
        <taxon>Bacillati</taxon>
        <taxon>Actinomycetota</taxon>
        <taxon>Actinomycetes</taxon>
        <taxon>Geodermatophilales</taxon>
        <taxon>Geodermatophilaceae</taxon>
        <taxon>Blastococcus</taxon>
    </lineage>
</organism>
<evidence type="ECO:0000313" key="2">
    <source>
        <dbReference type="Proteomes" id="UP000219435"/>
    </source>
</evidence>
<dbReference type="InterPro" id="IPR021903">
    <property type="entry name" value="DUF3515"/>
</dbReference>
<keyword evidence="2" id="KW-1185">Reference proteome</keyword>
<gene>
    <name evidence="1" type="ORF">SAMN05660748_1363</name>
</gene>
<protein>
    <recommendedName>
        <fullName evidence="3">DUF3515 domain-containing protein</fullName>
    </recommendedName>
</protein>
<evidence type="ECO:0008006" key="3">
    <source>
        <dbReference type="Google" id="ProtNLM"/>
    </source>
</evidence>
<accession>A0A285V501</accession>
<reference evidence="2" key="1">
    <citation type="submission" date="2017-08" db="EMBL/GenBank/DDBJ databases">
        <authorList>
            <person name="Varghese N."/>
            <person name="Submissions S."/>
        </authorList>
    </citation>
    <scope>NUCLEOTIDE SEQUENCE [LARGE SCALE GENOMIC DNA]</scope>
    <source>
        <strain evidence="2">DSM 4725</strain>
    </source>
</reference>
<dbReference type="EMBL" id="OBQI01000002">
    <property type="protein sequence ID" value="SOC48658.1"/>
    <property type="molecule type" value="Genomic_DNA"/>
</dbReference>
<dbReference type="AlphaFoldDB" id="A0A285V501"/>